<feature type="domain" description="DUF2510" evidence="3">
    <location>
        <begin position="5"/>
        <end position="37"/>
    </location>
</feature>
<comment type="caution">
    <text evidence="4">The sequence shown here is derived from an EMBL/GenBank/DDBJ whole genome shotgun (WGS) entry which is preliminary data.</text>
</comment>
<evidence type="ECO:0000256" key="1">
    <source>
        <dbReference type="SAM" id="MobiDB-lite"/>
    </source>
</evidence>
<feature type="transmembrane region" description="Helical" evidence="2">
    <location>
        <begin position="144"/>
        <end position="163"/>
    </location>
</feature>
<dbReference type="RefSeq" id="WP_183219956.1">
    <property type="nucleotide sequence ID" value="NZ_BMPW01000022.1"/>
</dbReference>
<dbReference type="InterPro" id="IPR018929">
    <property type="entry name" value="DUF2510"/>
</dbReference>
<dbReference type="Proteomes" id="UP000590749">
    <property type="component" value="Unassembled WGS sequence"/>
</dbReference>
<keyword evidence="2" id="KW-0472">Membrane</keyword>
<dbReference type="AlphaFoldDB" id="A0A7W5AFN0"/>
<evidence type="ECO:0000313" key="4">
    <source>
        <dbReference type="EMBL" id="MBB3095343.1"/>
    </source>
</evidence>
<evidence type="ECO:0000256" key="2">
    <source>
        <dbReference type="SAM" id="Phobius"/>
    </source>
</evidence>
<dbReference type="Pfam" id="PF10708">
    <property type="entry name" value="DUF2510"/>
    <property type="match status" value="1"/>
</dbReference>
<keyword evidence="2" id="KW-0812">Transmembrane</keyword>
<feature type="compositionally biased region" description="Low complexity" evidence="1">
    <location>
        <begin position="127"/>
        <end position="136"/>
    </location>
</feature>
<protein>
    <recommendedName>
        <fullName evidence="3">DUF2510 domain-containing protein</fullName>
    </recommendedName>
</protein>
<feature type="compositionally biased region" description="Pro residues" evidence="1">
    <location>
        <begin position="32"/>
        <end position="51"/>
    </location>
</feature>
<name>A0A7W5AFN0_9ACTN</name>
<dbReference type="EMBL" id="JACHXF010000005">
    <property type="protein sequence ID" value="MBB3095343.1"/>
    <property type="molecule type" value="Genomic_DNA"/>
</dbReference>
<evidence type="ECO:0000313" key="5">
    <source>
        <dbReference type="Proteomes" id="UP000590749"/>
    </source>
</evidence>
<keyword evidence="5" id="KW-1185">Reference proteome</keyword>
<accession>A0A7W5AFN0</accession>
<gene>
    <name evidence="4" type="ORF">FHR83_003006</name>
</gene>
<proteinExistence type="predicted"/>
<reference evidence="4 5" key="1">
    <citation type="submission" date="2020-08" db="EMBL/GenBank/DDBJ databases">
        <title>Genomic Encyclopedia of Type Strains, Phase III (KMG-III): the genomes of soil and plant-associated and newly described type strains.</title>
        <authorList>
            <person name="Whitman W."/>
        </authorList>
    </citation>
    <scope>NUCLEOTIDE SEQUENCE [LARGE SCALE GENOMIC DNA]</scope>
    <source>
        <strain evidence="4 5">CECT 3287</strain>
    </source>
</reference>
<organism evidence="4 5">
    <name type="scientific">Actinoplanes campanulatus</name>
    <dbReference type="NCBI Taxonomy" id="113559"/>
    <lineage>
        <taxon>Bacteria</taxon>
        <taxon>Bacillati</taxon>
        <taxon>Actinomycetota</taxon>
        <taxon>Actinomycetes</taxon>
        <taxon>Micromonosporales</taxon>
        <taxon>Micromonosporaceae</taxon>
        <taxon>Actinoplanes</taxon>
    </lineage>
</organism>
<feature type="region of interest" description="Disordered" evidence="1">
    <location>
        <begin position="1"/>
        <end position="138"/>
    </location>
</feature>
<keyword evidence="2" id="KW-1133">Transmembrane helix</keyword>
<evidence type="ECO:0000259" key="3">
    <source>
        <dbReference type="Pfam" id="PF10708"/>
    </source>
</evidence>
<sequence>MSQPAGWYADPSGLPAQRWWDGGKWTDHIQPGGPPTPPPNGFFPPVPPTGPAAPGQHTVNPGDPENAPLHAAQPASARQGGLPLLSDSRPASPAPHPEVPAVPYAMQPVDAVSGKPGHTVPEPPRGPSGLASPSGPSRRELRRVLLPAAVAVVVLTLAAYLLLL</sequence>